<keyword evidence="6 10" id="KW-0472">Membrane</keyword>
<evidence type="ECO:0000256" key="7">
    <source>
        <dbReference type="ARBA" id="ARBA00023173"/>
    </source>
</evidence>
<evidence type="ECO:0000256" key="10">
    <source>
        <dbReference type="SAM" id="Phobius"/>
    </source>
</evidence>
<dbReference type="PRINTS" id="PR00762">
    <property type="entry name" value="CLCHANNEL"/>
</dbReference>
<keyword evidence="2" id="KW-0813">Transport</keyword>
<sequence>MPDFNTRKKKLTRLQLQTLIIASAIIGFLAALLAISLKHITEHYEDIFFAKAETNWYLFLILPFIGLSVIYLLRKYLFKNKENKGIKEVFESFKTDKSLPAYKIPSHYLNGFLTVIFGGSTGIEVSTVVSSAAIGSIAHSKEKFLRKYKNELICAGTAAGIAALFTSPMAGFLFVYEVLSKKISKVFLIATFIAIGVATALSFFLHETALFAVNIQTWHWHAFPYFILLGIISGLNSVYLTKTVLFFKKKFTNIKTKYHRVILGSAIIGISLAFFPELFGDGYHAIKQNIATSSSVIPTLSVFMTLLGIIILKPIITSVTLSAGGDGGVFAPSIFIGAFIGLFTALLLNKYANAEVIPINFMIIGMAAMLSASISAPFTALFLVCGLVGDYTLFVPILIVCFVSKFTAERFCSYTVYTYQEKATA</sequence>
<dbReference type="EMBL" id="RQVR01000001">
    <property type="protein sequence ID" value="RRJ93991.1"/>
    <property type="molecule type" value="Genomic_DNA"/>
</dbReference>
<dbReference type="Gene3D" id="1.10.3080.10">
    <property type="entry name" value="Clc chloride channel"/>
    <property type="match status" value="1"/>
</dbReference>
<keyword evidence="12" id="KW-1185">Reference proteome</keyword>
<evidence type="ECO:0000256" key="8">
    <source>
        <dbReference type="ARBA" id="ARBA00023214"/>
    </source>
</evidence>
<dbReference type="PANTHER" id="PTHR43427">
    <property type="entry name" value="CHLORIDE CHANNEL PROTEIN CLC-E"/>
    <property type="match status" value="1"/>
</dbReference>
<evidence type="ECO:0000256" key="6">
    <source>
        <dbReference type="ARBA" id="ARBA00023136"/>
    </source>
</evidence>
<keyword evidence="5" id="KW-0406">Ion transport</keyword>
<keyword evidence="9" id="KW-0407">Ion channel</keyword>
<protein>
    <submittedName>
        <fullName evidence="11">Chloride channel protein</fullName>
    </submittedName>
</protein>
<dbReference type="GO" id="GO:0005254">
    <property type="term" value="F:chloride channel activity"/>
    <property type="evidence" value="ECO:0007669"/>
    <property type="project" value="UniProtKB-KW"/>
</dbReference>
<dbReference type="CDD" id="cd00400">
    <property type="entry name" value="Voltage_gated_ClC"/>
    <property type="match status" value="1"/>
</dbReference>
<keyword evidence="8" id="KW-0868">Chloride</keyword>
<dbReference type="OrthoDB" id="9812438at2"/>
<name>A0A3P3WFQ8_9FLAO</name>
<feature type="transmembrane region" description="Helical" evidence="10">
    <location>
        <begin position="328"/>
        <end position="349"/>
    </location>
</feature>
<dbReference type="PANTHER" id="PTHR43427:SF6">
    <property type="entry name" value="CHLORIDE CHANNEL PROTEIN CLC-E"/>
    <property type="match status" value="1"/>
</dbReference>
<feature type="transmembrane region" description="Helical" evidence="10">
    <location>
        <begin position="16"/>
        <end position="36"/>
    </location>
</feature>
<evidence type="ECO:0000313" key="12">
    <source>
        <dbReference type="Proteomes" id="UP000271937"/>
    </source>
</evidence>
<organism evidence="11 12">
    <name type="scientific">Flavobacterium macacae</name>
    <dbReference type="NCBI Taxonomy" id="2488993"/>
    <lineage>
        <taxon>Bacteria</taxon>
        <taxon>Pseudomonadati</taxon>
        <taxon>Bacteroidota</taxon>
        <taxon>Flavobacteriia</taxon>
        <taxon>Flavobacteriales</taxon>
        <taxon>Flavobacteriaceae</taxon>
        <taxon>Flavobacterium</taxon>
    </lineage>
</organism>
<evidence type="ECO:0000256" key="3">
    <source>
        <dbReference type="ARBA" id="ARBA00022692"/>
    </source>
</evidence>
<evidence type="ECO:0000256" key="1">
    <source>
        <dbReference type="ARBA" id="ARBA00004141"/>
    </source>
</evidence>
<dbReference type="Proteomes" id="UP000271937">
    <property type="component" value="Unassembled WGS sequence"/>
</dbReference>
<comment type="caution">
    <text evidence="11">The sequence shown here is derived from an EMBL/GenBank/DDBJ whole genome shotgun (WGS) entry which is preliminary data.</text>
</comment>
<proteinExistence type="predicted"/>
<feature type="transmembrane region" description="Helical" evidence="10">
    <location>
        <begin position="56"/>
        <end position="73"/>
    </location>
</feature>
<evidence type="ECO:0000313" key="11">
    <source>
        <dbReference type="EMBL" id="RRJ93991.1"/>
    </source>
</evidence>
<dbReference type="Pfam" id="PF00654">
    <property type="entry name" value="Voltage_CLC"/>
    <property type="match status" value="1"/>
</dbReference>
<dbReference type="GO" id="GO:0034707">
    <property type="term" value="C:chloride channel complex"/>
    <property type="evidence" value="ECO:0007669"/>
    <property type="project" value="UniProtKB-KW"/>
</dbReference>
<dbReference type="SUPFAM" id="SSF81340">
    <property type="entry name" value="Clc chloride channel"/>
    <property type="match status" value="1"/>
</dbReference>
<comment type="subcellular location">
    <subcellularLocation>
        <location evidence="1">Membrane</location>
        <topology evidence="1">Multi-pass membrane protein</topology>
    </subcellularLocation>
</comment>
<dbReference type="InterPro" id="IPR001807">
    <property type="entry name" value="ClC"/>
</dbReference>
<keyword evidence="3 10" id="KW-0812">Transmembrane</keyword>
<dbReference type="InterPro" id="IPR014743">
    <property type="entry name" value="Cl-channel_core"/>
</dbReference>
<dbReference type="InterPro" id="IPR050368">
    <property type="entry name" value="ClC-type_chloride_channel"/>
</dbReference>
<feature type="transmembrane region" description="Helical" evidence="10">
    <location>
        <begin position="186"/>
        <end position="206"/>
    </location>
</feature>
<feature type="transmembrane region" description="Helical" evidence="10">
    <location>
        <begin position="152"/>
        <end position="174"/>
    </location>
</feature>
<feature type="transmembrane region" description="Helical" evidence="10">
    <location>
        <begin position="296"/>
        <end position="316"/>
    </location>
</feature>
<gene>
    <name evidence="11" type="ORF">EG849_00535</name>
</gene>
<dbReference type="AlphaFoldDB" id="A0A3P3WFQ8"/>
<feature type="transmembrane region" description="Helical" evidence="10">
    <location>
        <begin position="380"/>
        <end position="403"/>
    </location>
</feature>
<evidence type="ECO:0000256" key="5">
    <source>
        <dbReference type="ARBA" id="ARBA00023065"/>
    </source>
</evidence>
<reference evidence="11 12" key="1">
    <citation type="submission" date="2018-11" db="EMBL/GenBank/DDBJ databases">
        <title>Flavobacterium sp. nov., YIM 102600 draft genome.</title>
        <authorList>
            <person name="Li G."/>
            <person name="Jiang Y."/>
        </authorList>
    </citation>
    <scope>NUCLEOTIDE SEQUENCE [LARGE SCALE GENOMIC DNA]</scope>
    <source>
        <strain evidence="11 12">YIM 102600</strain>
    </source>
</reference>
<feature type="transmembrane region" description="Helical" evidence="10">
    <location>
        <begin position="356"/>
        <end position="374"/>
    </location>
</feature>
<evidence type="ECO:0000256" key="9">
    <source>
        <dbReference type="ARBA" id="ARBA00023303"/>
    </source>
</evidence>
<accession>A0A3P3WFQ8</accession>
<feature type="transmembrane region" description="Helical" evidence="10">
    <location>
        <begin position="218"/>
        <end position="238"/>
    </location>
</feature>
<keyword evidence="4 10" id="KW-1133">Transmembrane helix</keyword>
<evidence type="ECO:0000256" key="4">
    <source>
        <dbReference type="ARBA" id="ARBA00022989"/>
    </source>
</evidence>
<evidence type="ECO:0000256" key="2">
    <source>
        <dbReference type="ARBA" id="ARBA00022448"/>
    </source>
</evidence>
<keyword evidence="7" id="KW-0869">Chloride channel</keyword>